<comment type="subcellular location">
    <subcellularLocation>
        <location evidence="7">Mitochondrion</location>
    </subcellularLocation>
</comment>
<comment type="catalytic activity">
    <reaction evidence="7">
        <text>a CDP-1,2-diacyl-sn-glycerol + sn-glycerol 3-phosphate = a 1,2-diacyl-sn-glycero-3-phospho-(1'-sn-glycero-3'-phosphate) + CMP + H(+)</text>
        <dbReference type="Rhea" id="RHEA:12593"/>
        <dbReference type="ChEBI" id="CHEBI:15378"/>
        <dbReference type="ChEBI" id="CHEBI:57597"/>
        <dbReference type="ChEBI" id="CHEBI:58332"/>
        <dbReference type="ChEBI" id="CHEBI:60110"/>
        <dbReference type="ChEBI" id="CHEBI:60377"/>
        <dbReference type="EC" id="2.7.8.5"/>
    </reaction>
</comment>
<evidence type="ECO:0000256" key="4">
    <source>
        <dbReference type="ARBA" id="ARBA00023098"/>
    </source>
</evidence>
<gene>
    <name evidence="8" type="ORF">PAPOLLO_LOCUS24709</name>
</gene>
<comment type="function">
    <text evidence="7">Functions in the biosynthesis of the anionic phospholipids phosphatidylglycerol and cardiolipin.</text>
</comment>
<comment type="pathway">
    <text evidence="7">Phospholipid metabolism; phosphatidylglycerol biosynthesis; phosphatidylglycerol from CDP-diacylglycerol: step 1/2.</text>
</comment>
<dbReference type="GO" id="GO:0005739">
    <property type="term" value="C:mitochondrion"/>
    <property type="evidence" value="ECO:0007669"/>
    <property type="project" value="UniProtKB-SubCell"/>
</dbReference>
<protein>
    <recommendedName>
        <fullName evidence="7">CDP-diacylglycerol--glycerol-3-phosphate 3-phosphatidyltransferase</fullName>
        <ecNumber evidence="7">2.7.8.5</ecNumber>
    </recommendedName>
</protein>
<comment type="caution">
    <text evidence="8">The sequence shown here is derived from an EMBL/GenBank/DDBJ whole genome shotgun (WGS) entry which is preliminary data.</text>
</comment>
<keyword evidence="9" id="KW-1185">Reference proteome</keyword>
<evidence type="ECO:0000313" key="8">
    <source>
        <dbReference type="EMBL" id="CAG5050165.1"/>
    </source>
</evidence>
<keyword evidence="3" id="KW-0677">Repeat</keyword>
<name>A0A8S3Y2A9_PARAO</name>
<dbReference type="GO" id="GO:0008444">
    <property type="term" value="F:CDP-diacylglycerol-glycerol-3-phosphate 3-phosphatidyltransferase activity"/>
    <property type="evidence" value="ECO:0007669"/>
    <property type="project" value="UniProtKB-EC"/>
</dbReference>
<dbReference type="GO" id="GO:0032049">
    <property type="term" value="P:cardiolipin biosynthetic process"/>
    <property type="evidence" value="ECO:0007669"/>
    <property type="project" value="InterPro"/>
</dbReference>
<keyword evidence="7" id="KW-0067">ATP-binding</keyword>
<dbReference type="OrthoDB" id="10250191at2759"/>
<dbReference type="GO" id="GO:0005524">
    <property type="term" value="F:ATP binding"/>
    <property type="evidence" value="ECO:0007669"/>
    <property type="project" value="UniProtKB-KW"/>
</dbReference>
<evidence type="ECO:0000313" key="9">
    <source>
        <dbReference type="Proteomes" id="UP000691718"/>
    </source>
</evidence>
<evidence type="ECO:0000256" key="2">
    <source>
        <dbReference type="ARBA" id="ARBA00022679"/>
    </source>
</evidence>
<keyword evidence="7" id="KW-0547">Nucleotide-binding</keyword>
<keyword evidence="6 7" id="KW-1208">Phospholipid metabolism</keyword>
<sequence>MYEVTIISKQDSSDAILNQNSKEKIVKETNRRIVNFIEKWKQKQILKLTSSTEDSSDTWVFPLIQMGEFNVTQDEHATCNILESAPKGSYIRLATGYFNLTENYAKILLKYCKANISLLMAHPNANGFMGAAGPAGGIPHAYSLIARKFWIKVADTNQASRICMLEYERPNWTFHAKGLWYYPPGSNRPWATVIGSANLGERSVRRDLEAQAAIFTTSSELQERLHKECLELHKYASECSKALQERQVPLWVQAVVGLFRTYF</sequence>
<dbReference type="InterPro" id="IPR016270">
    <property type="entry name" value="PGS1"/>
</dbReference>
<organism evidence="8 9">
    <name type="scientific">Parnassius apollo</name>
    <name type="common">Apollo butterfly</name>
    <name type="synonym">Papilio apollo</name>
    <dbReference type="NCBI Taxonomy" id="110799"/>
    <lineage>
        <taxon>Eukaryota</taxon>
        <taxon>Metazoa</taxon>
        <taxon>Ecdysozoa</taxon>
        <taxon>Arthropoda</taxon>
        <taxon>Hexapoda</taxon>
        <taxon>Insecta</taxon>
        <taxon>Pterygota</taxon>
        <taxon>Neoptera</taxon>
        <taxon>Endopterygota</taxon>
        <taxon>Lepidoptera</taxon>
        <taxon>Glossata</taxon>
        <taxon>Ditrysia</taxon>
        <taxon>Papilionoidea</taxon>
        <taxon>Papilionidae</taxon>
        <taxon>Parnassiinae</taxon>
        <taxon>Parnassini</taxon>
        <taxon>Parnassius</taxon>
        <taxon>Parnassius</taxon>
    </lineage>
</organism>
<dbReference type="PANTHER" id="PTHR12586:SF1">
    <property type="entry name" value="CDP-DIACYLGLYCEROL--GLYCEROL-3-PHOSPHATE 3-PHOSPHATIDYLTRANSFERASE, MITOCHONDRIAL"/>
    <property type="match status" value="1"/>
</dbReference>
<dbReference type="EC" id="2.7.8.5" evidence="7"/>
<evidence type="ECO:0000256" key="1">
    <source>
        <dbReference type="ARBA" id="ARBA00022516"/>
    </source>
</evidence>
<dbReference type="EMBL" id="CAJQZP010001486">
    <property type="protein sequence ID" value="CAG5050165.1"/>
    <property type="molecule type" value="Genomic_DNA"/>
</dbReference>
<comment type="similarity">
    <text evidence="7">Belongs to the CDP-alcohol phosphatidyltransferase class-II family.</text>
</comment>
<keyword evidence="4 7" id="KW-0443">Lipid metabolism</keyword>
<keyword evidence="7" id="KW-0496">Mitochondrion</keyword>
<keyword evidence="1 7" id="KW-0444">Lipid biosynthesis</keyword>
<evidence type="ECO:0000256" key="6">
    <source>
        <dbReference type="ARBA" id="ARBA00023264"/>
    </source>
</evidence>
<keyword evidence="5 7" id="KW-0594">Phospholipid biosynthesis</keyword>
<dbReference type="CDD" id="cd09137">
    <property type="entry name" value="PLDc_PGS1_euk_2"/>
    <property type="match status" value="1"/>
</dbReference>
<proteinExistence type="inferred from homology"/>
<evidence type="ECO:0000256" key="7">
    <source>
        <dbReference type="RuleBase" id="RU365024"/>
    </source>
</evidence>
<evidence type="ECO:0000256" key="3">
    <source>
        <dbReference type="ARBA" id="ARBA00022737"/>
    </source>
</evidence>
<dbReference type="AlphaFoldDB" id="A0A8S3Y2A9"/>
<dbReference type="Proteomes" id="UP000691718">
    <property type="component" value="Unassembled WGS sequence"/>
</dbReference>
<reference evidence="8" key="1">
    <citation type="submission" date="2021-04" db="EMBL/GenBank/DDBJ databases">
        <authorList>
            <person name="Tunstrom K."/>
        </authorList>
    </citation>
    <scope>NUCLEOTIDE SEQUENCE</scope>
</reference>
<keyword evidence="2 7" id="KW-0808">Transferase</keyword>
<accession>A0A8S3Y2A9</accession>
<dbReference type="PANTHER" id="PTHR12586">
    <property type="entry name" value="CDP-DIACYLGLYCEROL--SERINE O-PHOSPHATIDYLTRANSFERASE"/>
    <property type="match status" value="1"/>
</dbReference>
<evidence type="ECO:0000256" key="5">
    <source>
        <dbReference type="ARBA" id="ARBA00023209"/>
    </source>
</evidence>